<accession>A0AAP2V951</accession>
<reference evidence="1 2" key="1">
    <citation type="submission" date="2023-02" db="EMBL/GenBank/DDBJ databases">
        <authorList>
            <person name="Olszewska D."/>
        </authorList>
    </citation>
    <scope>NUCLEOTIDE SEQUENCE [LARGE SCALE GENOMIC DNA]</scope>
    <source>
        <strain evidence="1 2">FDU301</strain>
    </source>
</reference>
<evidence type="ECO:0000313" key="2">
    <source>
        <dbReference type="Proteomes" id="UP001213771"/>
    </source>
</evidence>
<dbReference type="RefSeq" id="WP_155404447.1">
    <property type="nucleotide sequence ID" value="NZ_CAVNYK010000138.1"/>
</dbReference>
<comment type="caution">
    <text evidence="1">The sequence shown here is derived from an EMBL/GenBank/DDBJ whole genome shotgun (WGS) entry which is preliminary data.</text>
</comment>
<organism evidence="1 2">
    <name type="scientific">Priestia megaterium</name>
    <name type="common">Bacillus megaterium</name>
    <dbReference type="NCBI Taxonomy" id="1404"/>
    <lineage>
        <taxon>Bacteria</taxon>
        <taxon>Bacillati</taxon>
        <taxon>Bacillota</taxon>
        <taxon>Bacilli</taxon>
        <taxon>Bacillales</taxon>
        <taxon>Bacillaceae</taxon>
        <taxon>Priestia</taxon>
    </lineage>
</organism>
<dbReference type="Proteomes" id="UP001213771">
    <property type="component" value="Unassembled WGS sequence"/>
</dbReference>
<dbReference type="InterPro" id="IPR010985">
    <property type="entry name" value="Ribbon_hlx_hlx"/>
</dbReference>
<dbReference type="EMBL" id="JARAOX010000201">
    <property type="protein sequence ID" value="MDD9784689.1"/>
    <property type="molecule type" value="Genomic_DNA"/>
</dbReference>
<dbReference type="GO" id="GO:0006355">
    <property type="term" value="P:regulation of DNA-templated transcription"/>
    <property type="evidence" value="ECO:0007669"/>
    <property type="project" value="InterPro"/>
</dbReference>
<gene>
    <name evidence="1" type="ORF">PVE99_20200</name>
</gene>
<name>A0AAP2V951_PRIMG</name>
<protein>
    <submittedName>
        <fullName evidence="1">Uncharacterized protein</fullName>
    </submittedName>
</protein>
<proteinExistence type="predicted"/>
<dbReference type="Gene3D" id="1.10.1220.10">
    <property type="entry name" value="Met repressor-like"/>
    <property type="match status" value="1"/>
</dbReference>
<evidence type="ECO:0000313" key="1">
    <source>
        <dbReference type="EMBL" id="MDD9784689.1"/>
    </source>
</evidence>
<sequence>MTKTPSGFKRLNADIPEELFKEFAKRCIEEGVSKKEFLVQLLEKELFKDSKK</sequence>
<dbReference type="AlphaFoldDB" id="A0AAP2V951"/>
<dbReference type="SUPFAM" id="SSF47598">
    <property type="entry name" value="Ribbon-helix-helix"/>
    <property type="match status" value="1"/>
</dbReference>
<dbReference type="InterPro" id="IPR013321">
    <property type="entry name" value="Arc_rbn_hlx_hlx"/>
</dbReference>